<dbReference type="GO" id="GO:0008171">
    <property type="term" value="F:O-methyltransferase activity"/>
    <property type="evidence" value="ECO:0007669"/>
    <property type="project" value="InterPro"/>
</dbReference>
<keyword evidence="1 8" id="KW-0489">Methyltransferase</keyword>
<feature type="domain" description="O-methyltransferase dimerisation" evidence="7">
    <location>
        <begin position="19"/>
        <end position="108"/>
    </location>
</feature>
<evidence type="ECO:0000256" key="3">
    <source>
        <dbReference type="ARBA" id="ARBA00022691"/>
    </source>
</evidence>
<dbReference type="InterPro" id="IPR001077">
    <property type="entry name" value="COMT_C"/>
</dbReference>
<evidence type="ECO:0000259" key="7">
    <source>
        <dbReference type="Pfam" id="PF08100"/>
    </source>
</evidence>
<organism evidence="8 9">
    <name type="scientific">Rosa chinensis</name>
    <name type="common">China rose</name>
    <dbReference type="NCBI Taxonomy" id="74649"/>
    <lineage>
        <taxon>Eukaryota</taxon>
        <taxon>Viridiplantae</taxon>
        <taxon>Streptophyta</taxon>
        <taxon>Embryophyta</taxon>
        <taxon>Tracheophyta</taxon>
        <taxon>Spermatophyta</taxon>
        <taxon>Magnoliopsida</taxon>
        <taxon>eudicotyledons</taxon>
        <taxon>Gunneridae</taxon>
        <taxon>Pentapetalae</taxon>
        <taxon>rosids</taxon>
        <taxon>fabids</taxon>
        <taxon>Rosales</taxon>
        <taxon>Rosaceae</taxon>
        <taxon>Rosoideae</taxon>
        <taxon>Rosoideae incertae sedis</taxon>
        <taxon>Rosa</taxon>
    </lineage>
</organism>
<dbReference type="FunFam" id="3.40.50.150:FF:000294">
    <property type="entry name" value="O-methyltransferase family protein"/>
    <property type="match status" value="1"/>
</dbReference>
<dbReference type="SUPFAM" id="SSF53335">
    <property type="entry name" value="S-adenosyl-L-methionine-dependent methyltransferases"/>
    <property type="match status" value="1"/>
</dbReference>
<evidence type="ECO:0000256" key="4">
    <source>
        <dbReference type="ARBA" id="ARBA00038277"/>
    </source>
</evidence>
<evidence type="ECO:0000313" key="8">
    <source>
        <dbReference type="EMBL" id="PRQ50971.1"/>
    </source>
</evidence>
<dbReference type="Gramene" id="PRQ50971">
    <property type="protein sequence ID" value="PRQ50971"/>
    <property type="gene ID" value="RchiOBHm_Chr2g0139131"/>
</dbReference>
<dbReference type="InterPro" id="IPR016461">
    <property type="entry name" value="COMT-like"/>
</dbReference>
<dbReference type="OrthoDB" id="1606438at2759"/>
<evidence type="ECO:0000259" key="6">
    <source>
        <dbReference type="Pfam" id="PF00891"/>
    </source>
</evidence>
<dbReference type="InterPro" id="IPR036390">
    <property type="entry name" value="WH_DNA-bd_sf"/>
</dbReference>
<comment type="caution">
    <text evidence="8">The sequence shown here is derived from an EMBL/GenBank/DDBJ whole genome shotgun (WGS) entry which is preliminary data.</text>
</comment>
<feature type="active site" description="Proton acceptor" evidence="5">
    <location>
        <position position="264"/>
    </location>
</feature>
<keyword evidence="2 8" id="KW-0808">Transferase</keyword>
<dbReference type="Pfam" id="PF08100">
    <property type="entry name" value="Dimerisation"/>
    <property type="match status" value="1"/>
</dbReference>
<dbReference type="Gene3D" id="1.10.10.10">
    <property type="entry name" value="Winged helix-like DNA-binding domain superfamily/Winged helix DNA-binding domain"/>
    <property type="match status" value="1"/>
</dbReference>
<feature type="domain" description="O-methyltransferase C-terminal" evidence="6">
    <location>
        <begin position="133"/>
        <end position="339"/>
    </location>
</feature>
<keyword evidence="9" id="KW-1185">Reference proteome</keyword>
<dbReference type="SUPFAM" id="SSF46785">
    <property type="entry name" value="Winged helix' DNA-binding domain"/>
    <property type="match status" value="1"/>
</dbReference>
<dbReference type="OMA" id="CPGIERT"/>
<dbReference type="InterPro" id="IPR029063">
    <property type="entry name" value="SAM-dependent_MTases_sf"/>
</dbReference>
<evidence type="ECO:0000313" key="9">
    <source>
        <dbReference type="Proteomes" id="UP000238479"/>
    </source>
</evidence>
<dbReference type="InterPro" id="IPR012967">
    <property type="entry name" value="COMT_dimerisation"/>
</dbReference>
<dbReference type="PANTHER" id="PTHR11746">
    <property type="entry name" value="O-METHYLTRANSFERASE"/>
    <property type="match status" value="1"/>
</dbReference>
<comment type="similarity">
    <text evidence="4">Belongs to the class I-like SAM-binding methyltransferase superfamily. Cation-independent O-methyltransferase family.</text>
</comment>
<reference evidence="8 9" key="1">
    <citation type="journal article" date="2018" name="Nat. Genet.">
        <title>The Rosa genome provides new insights in the design of modern roses.</title>
        <authorList>
            <person name="Bendahmane M."/>
        </authorList>
    </citation>
    <scope>NUCLEOTIDE SEQUENCE [LARGE SCALE GENOMIC DNA]</scope>
    <source>
        <strain evidence="9">cv. Old Blush</strain>
    </source>
</reference>
<dbReference type="AlphaFoldDB" id="A0A2P6RX24"/>
<evidence type="ECO:0000256" key="2">
    <source>
        <dbReference type="ARBA" id="ARBA00022679"/>
    </source>
</evidence>
<dbReference type="Gene3D" id="3.40.50.150">
    <property type="entry name" value="Vaccinia Virus protein VP39"/>
    <property type="match status" value="1"/>
</dbReference>
<gene>
    <name evidence="8" type="ORF">RchiOBHm_Chr2g0139131</name>
</gene>
<keyword evidence="3" id="KW-0949">S-adenosyl-L-methionine</keyword>
<evidence type="ECO:0000256" key="1">
    <source>
        <dbReference type="ARBA" id="ARBA00022603"/>
    </source>
</evidence>
<dbReference type="EMBL" id="PDCK01000040">
    <property type="protein sequence ID" value="PRQ50971.1"/>
    <property type="molecule type" value="Genomic_DNA"/>
</dbReference>
<sequence>MEAVTELDEATLRGQADVWKYMLGFADSMALKSVVELRIPDIIHSHGHALTLSEIASSIDFASPSPDITCLSRIMRLLVRRNIFTSHHGGGDSGETLYGLTPSSRWLLYDSELTLAPMVLSETNPILMAPMHYFSQCVKQGGPCAFEKAHGREIVQFFSENLEINRLFNDAMACTSKIIMKVILAKYKGGFDDVAKLVDVGGGTGTAVAEIVKAYPIINGINFDLPYVVATAPAYHGVSHVGGDMFDEGSIPNADAIFMKWILHDWSDSDCIKILNNCRKAIPERSGKVIIVDVVLEPNGDGMFDDTGVVFDLLMIAHTTGGKERSESEWKKMLEQAGFPRYKIIKIPALPSIIEAYPV</sequence>
<dbReference type="GO" id="GO:0046983">
    <property type="term" value="F:protein dimerization activity"/>
    <property type="evidence" value="ECO:0007669"/>
    <property type="project" value="InterPro"/>
</dbReference>
<proteinExistence type="inferred from homology"/>
<dbReference type="Pfam" id="PF00891">
    <property type="entry name" value="Methyltransf_2"/>
    <property type="match status" value="1"/>
</dbReference>
<dbReference type="InterPro" id="IPR036388">
    <property type="entry name" value="WH-like_DNA-bd_sf"/>
</dbReference>
<evidence type="ECO:0000256" key="5">
    <source>
        <dbReference type="PIRSR" id="PIRSR005739-1"/>
    </source>
</evidence>
<dbReference type="GO" id="GO:0032259">
    <property type="term" value="P:methylation"/>
    <property type="evidence" value="ECO:0007669"/>
    <property type="project" value="UniProtKB-KW"/>
</dbReference>
<dbReference type="Proteomes" id="UP000238479">
    <property type="component" value="Chromosome 2"/>
</dbReference>
<dbReference type="PROSITE" id="PS51683">
    <property type="entry name" value="SAM_OMT_II"/>
    <property type="match status" value="1"/>
</dbReference>
<protein>
    <submittedName>
        <fullName evidence="8">Putative O-methyltransferase COMT-type, S-adenosyl-L-methionine-dependent methyltransferase</fullName>
    </submittedName>
</protein>
<dbReference type="PIRSF" id="PIRSF005739">
    <property type="entry name" value="O-mtase"/>
    <property type="match status" value="1"/>
</dbReference>
<name>A0A2P6RX24_ROSCH</name>
<dbReference type="STRING" id="74649.A0A2P6RX24"/>
<accession>A0A2P6RX24</accession>